<reference evidence="1 2" key="1">
    <citation type="submission" date="2018-06" db="EMBL/GenBank/DDBJ databases">
        <title>The Genome of Cuscuta australis (Dodder) Provides Insight into the Evolution of Plant Parasitism.</title>
        <authorList>
            <person name="Liu H."/>
        </authorList>
    </citation>
    <scope>NUCLEOTIDE SEQUENCE [LARGE SCALE GENOMIC DNA]</scope>
    <source>
        <strain evidence="2">cv. Yunnan</strain>
        <tissue evidence="1">Vines</tissue>
    </source>
</reference>
<dbReference type="AlphaFoldDB" id="A0A328DIW1"/>
<proteinExistence type="predicted"/>
<evidence type="ECO:0000313" key="1">
    <source>
        <dbReference type="EMBL" id="RAL44239.1"/>
    </source>
</evidence>
<accession>A0A328DIW1</accession>
<protein>
    <submittedName>
        <fullName evidence="1">Uncharacterized protein</fullName>
    </submittedName>
</protein>
<dbReference type="Proteomes" id="UP000249390">
    <property type="component" value="Unassembled WGS sequence"/>
</dbReference>
<evidence type="ECO:0000313" key="2">
    <source>
        <dbReference type="Proteomes" id="UP000249390"/>
    </source>
</evidence>
<organism evidence="1 2">
    <name type="scientific">Cuscuta australis</name>
    <dbReference type="NCBI Taxonomy" id="267555"/>
    <lineage>
        <taxon>Eukaryota</taxon>
        <taxon>Viridiplantae</taxon>
        <taxon>Streptophyta</taxon>
        <taxon>Embryophyta</taxon>
        <taxon>Tracheophyta</taxon>
        <taxon>Spermatophyta</taxon>
        <taxon>Magnoliopsida</taxon>
        <taxon>eudicotyledons</taxon>
        <taxon>Gunneridae</taxon>
        <taxon>Pentapetalae</taxon>
        <taxon>asterids</taxon>
        <taxon>lamiids</taxon>
        <taxon>Solanales</taxon>
        <taxon>Convolvulaceae</taxon>
        <taxon>Cuscuteae</taxon>
        <taxon>Cuscuta</taxon>
        <taxon>Cuscuta subgen. Grammica</taxon>
        <taxon>Cuscuta sect. Cleistogrammica</taxon>
    </lineage>
</organism>
<comment type="caution">
    <text evidence="1">The sequence shown here is derived from an EMBL/GenBank/DDBJ whole genome shotgun (WGS) entry which is preliminary data.</text>
</comment>
<dbReference type="EMBL" id="NQVE01000146">
    <property type="protein sequence ID" value="RAL44239.1"/>
    <property type="molecule type" value="Genomic_DNA"/>
</dbReference>
<sequence length="88" mass="10159">MGILTAVGKQREIVKESKYGSYESDSRVCLRIQNLIEAFGEFKDNRLEQDVDVITETIINKRIKDVEHYHVGGDESSKKMKNIKIEKD</sequence>
<gene>
    <name evidence="1" type="ORF">DM860_015599</name>
</gene>
<keyword evidence="2" id="KW-1185">Reference proteome</keyword>
<name>A0A328DIW1_9ASTE</name>